<dbReference type="RefSeq" id="XP_003116132.2">
    <property type="nucleotide sequence ID" value="XM_003116084.2"/>
</dbReference>
<organism evidence="2 3">
    <name type="scientific">Caenorhabditis remanei</name>
    <name type="common">Caenorhabditis vulgaris</name>
    <dbReference type="NCBI Taxonomy" id="31234"/>
    <lineage>
        <taxon>Eukaryota</taxon>
        <taxon>Metazoa</taxon>
        <taxon>Ecdysozoa</taxon>
        <taxon>Nematoda</taxon>
        <taxon>Chromadorea</taxon>
        <taxon>Rhabditida</taxon>
        <taxon>Rhabditina</taxon>
        <taxon>Rhabditomorpha</taxon>
        <taxon>Rhabditoidea</taxon>
        <taxon>Rhabditidae</taxon>
        <taxon>Peloderinae</taxon>
        <taxon>Caenorhabditis</taxon>
    </lineage>
</organism>
<proteinExistence type="predicted"/>
<evidence type="ECO:0000256" key="1">
    <source>
        <dbReference type="SAM" id="Phobius"/>
    </source>
</evidence>
<evidence type="ECO:0008006" key="4">
    <source>
        <dbReference type="Google" id="ProtNLM"/>
    </source>
</evidence>
<reference evidence="2 3" key="1">
    <citation type="submission" date="2019-12" db="EMBL/GenBank/DDBJ databases">
        <title>Chromosome-level assembly of the Caenorhabditis remanei genome.</title>
        <authorList>
            <person name="Teterina A.A."/>
            <person name="Willis J.H."/>
            <person name="Phillips P.C."/>
        </authorList>
    </citation>
    <scope>NUCLEOTIDE SEQUENCE [LARGE SCALE GENOMIC DNA]</scope>
    <source>
        <strain evidence="2 3">PX506</strain>
        <tissue evidence="2">Whole organism</tissue>
    </source>
</reference>
<keyword evidence="1" id="KW-0812">Transmembrane</keyword>
<evidence type="ECO:0000313" key="3">
    <source>
        <dbReference type="Proteomes" id="UP000483820"/>
    </source>
</evidence>
<keyword evidence="1" id="KW-0472">Membrane</keyword>
<accession>A0A6A5GEH8</accession>
<dbReference type="AlphaFoldDB" id="A0A6A5GEH8"/>
<dbReference type="EMBL" id="WUAV01000005">
    <property type="protein sequence ID" value="KAF1753647.1"/>
    <property type="molecule type" value="Genomic_DNA"/>
</dbReference>
<keyword evidence="1" id="KW-1133">Transmembrane helix</keyword>
<gene>
    <name evidence="2" type="ORF">GCK72_020204</name>
</gene>
<dbReference type="KEGG" id="crq:GCK72_020204"/>
<evidence type="ECO:0000313" key="2">
    <source>
        <dbReference type="EMBL" id="KAF1753647.1"/>
    </source>
</evidence>
<dbReference type="GeneID" id="9820769"/>
<feature type="transmembrane region" description="Helical" evidence="1">
    <location>
        <begin position="25"/>
        <end position="44"/>
    </location>
</feature>
<dbReference type="CTD" id="9820769"/>
<sequence length="83" mass="9443">MLILPAVSALIVIIIDYYNQALTNFYVISFTCHGSVSTFAMLIAHRPYRDAIKIMFRKRAVESVEVSRRGLYARRNGMIMSNG</sequence>
<name>A0A6A5GEH8_CAERE</name>
<protein>
    <recommendedName>
        <fullName evidence="4">G protein-coupled receptor</fullName>
    </recommendedName>
</protein>
<dbReference type="Proteomes" id="UP000483820">
    <property type="component" value="Chromosome V"/>
</dbReference>
<dbReference type="Pfam" id="PF10318">
    <property type="entry name" value="7TM_GPCR_Srh"/>
    <property type="match status" value="1"/>
</dbReference>
<dbReference type="InterPro" id="IPR019422">
    <property type="entry name" value="7TM_GPCR_serpentine_rcpt_Srh"/>
</dbReference>
<comment type="caution">
    <text evidence="2">The sequence shown here is derived from an EMBL/GenBank/DDBJ whole genome shotgun (WGS) entry which is preliminary data.</text>
</comment>